<feature type="domain" description="HMA" evidence="1">
    <location>
        <begin position="1"/>
        <end position="67"/>
    </location>
</feature>
<dbReference type="AlphaFoldDB" id="A0A7Y0EDS0"/>
<evidence type="ECO:0000313" key="3">
    <source>
        <dbReference type="Proteomes" id="UP000537131"/>
    </source>
</evidence>
<reference evidence="2 3" key="2">
    <citation type="submission" date="2020-06" db="EMBL/GenBank/DDBJ databases">
        <title>Complete Genome Sequence of Clostridium muelleri sp. nov. P21T, an Acid-Alcohol Producing Acetogen Isolated from Old Hay.</title>
        <authorList>
            <person name="Duncan K.E."/>
            <person name="Tanner R.S."/>
        </authorList>
    </citation>
    <scope>NUCLEOTIDE SEQUENCE [LARGE SCALE GENOMIC DNA]</scope>
    <source>
        <strain evidence="2 3">P21</strain>
    </source>
</reference>
<dbReference type="PROSITE" id="PS50846">
    <property type="entry name" value="HMA_2"/>
    <property type="match status" value="1"/>
</dbReference>
<dbReference type="Gene3D" id="3.30.70.100">
    <property type="match status" value="1"/>
</dbReference>
<name>A0A7Y0EDS0_9CLOT</name>
<gene>
    <name evidence="2" type="ORF">HBE96_02800</name>
</gene>
<comment type="caution">
    <text evidence="2">The sequence shown here is derived from an EMBL/GenBank/DDBJ whole genome shotgun (WGS) entry which is preliminary data.</text>
</comment>
<dbReference type="RefSeq" id="WP_169296246.1">
    <property type="nucleotide sequence ID" value="NZ_JABBNI010000006.1"/>
</dbReference>
<protein>
    <submittedName>
        <fullName evidence="2">Heavy-metal-associated domain-containing protein</fullName>
    </submittedName>
</protein>
<proteinExistence type="predicted"/>
<dbReference type="GO" id="GO:0046872">
    <property type="term" value="F:metal ion binding"/>
    <property type="evidence" value="ECO:0007669"/>
    <property type="project" value="InterPro"/>
</dbReference>
<accession>A0A7Y0EDS0</accession>
<organism evidence="2 3">
    <name type="scientific">Clostridium muellerianum</name>
    <dbReference type="NCBI Taxonomy" id="2716538"/>
    <lineage>
        <taxon>Bacteria</taxon>
        <taxon>Bacillati</taxon>
        <taxon>Bacillota</taxon>
        <taxon>Clostridia</taxon>
        <taxon>Eubacteriales</taxon>
        <taxon>Clostridiaceae</taxon>
        <taxon>Clostridium</taxon>
    </lineage>
</organism>
<reference evidence="2 3" key="1">
    <citation type="submission" date="2020-04" db="EMBL/GenBank/DDBJ databases">
        <authorList>
            <person name="Doyle D.A."/>
        </authorList>
    </citation>
    <scope>NUCLEOTIDE SEQUENCE [LARGE SCALE GENOMIC DNA]</scope>
    <source>
        <strain evidence="2 3">P21</strain>
    </source>
</reference>
<evidence type="ECO:0000259" key="1">
    <source>
        <dbReference type="PROSITE" id="PS50846"/>
    </source>
</evidence>
<keyword evidence="3" id="KW-1185">Reference proteome</keyword>
<dbReference type="InterPro" id="IPR006121">
    <property type="entry name" value="HMA_dom"/>
</dbReference>
<dbReference type="SUPFAM" id="SSF55008">
    <property type="entry name" value="HMA, heavy metal-associated domain"/>
    <property type="match status" value="1"/>
</dbReference>
<dbReference type="Proteomes" id="UP000537131">
    <property type="component" value="Unassembled WGS sequence"/>
</dbReference>
<dbReference type="InterPro" id="IPR036163">
    <property type="entry name" value="HMA_dom_sf"/>
</dbReference>
<dbReference type="EMBL" id="JABBNI010000006">
    <property type="protein sequence ID" value="NMM61639.1"/>
    <property type="molecule type" value="Genomic_DNA"/>
</dbReference>
<sequence length="80" mass="8917">MKSVLKVHNMNTAEDVNMIRAAVSSNEGVVACQINKDKGEINIVYDDYFVTNDRLVQSIEDLGVYSILKLSLKICVNVVK</sequence>
<evidence type="ECO:0000313" key="2">
    <source>
        <dbReference type="EMBL" id="NMM61639.1"/>
    </source>
</evidence>